<keyword evidence="4" id="KW-1185">Reference proteome</keyword>
<dbReference type="GO" id="GO:0005230">
    <property type="term" value="F:extracellular ligand-gated monoatomic ion channel activity"/>
    <property type="evidence" value="ECO:0007669"/>
    <property type="project" value="UniProtKB-ARBA"/>
</dbReference>
<proteinExistence type="predicted"/>
<dbReference type="PhylomeDB" id="T1JP28"/>
<dbReference type="AlphaFoldDB" id="T1JP28"/>
<dbReference type="eggNOG" id="KOG3644">
    <property type="taxonomic scope" value="Eukaryota"/>
</dbReference>
<reference evidence="4" key="1">
    <citation type="submission" date="2011-05" db="EMBL/GenBank/DDBJ databases">
        <authorList>
            <person name="Richards S.R."/>
            <person name="Qu J."/>
            <person name="Jiang H."/>
            <person name="Jhangiani S.N."/>
            <person name="Agravi P."/>
            <person name="Goodspeed R."/>
            <person name="Gross S."/>
            <person name="Mandapat C."/>
            <person name="Jackson L."/>
            <person name="Mathew T."/>
            <person name="Pu L."/>
            <person name="Thornton R."/>
            <person name="Saada N."/>
            <person name="Wilczek-Boney K.B."/>
            <person name="Lee S."/>
            <person name="Kovar C."/>
            <person name="Wu Y."/>
            <person name="Scherer S.E."/>
            <person name="Worley K.C."/>
            <person name="Muzny D.M."/>
            <person name="Gibbs R."/>
        </authorList>
    </citation>
    <scope>NUCLEOTIDE SEQUENCE</scope>
    <source>
        <strain evidence="4">Brora</strain>
    </source>
</reference>
<protein>
    <recommendedName>
        <fullName evidence="2">Neurotransmitter-gated ion-channel transmembrane domain-containing protein</fullName>
    </recommendedName>
</protein>
<feature type="transmembrane region" description="Helical" evidence="1">
    <location>
        <begin position="90"/>
        <end position="110"/>
    </location>
</feature>
<feature type="transmembrane region" description="Helical" evidence="1">
    <location>
        <begin position="151"/>
        <end position="171"/>
    </location>
</feature>
<dbReference type="Pfam" id="PF02932">
    <property type="entry name" value="Neur_chan_memb"/>
    <property type="match status" value="1"/>
</dbReference>
<name>T1JP28_STRMM</name>
<dbReference type="STRING" id="126957.T1JP28"/>
<keyword evidence="1" id="KW-1133">Transmembrane helix</keyword>
<dbReference type="GO" id="GO:0005254">
    <property type="term" value="F:chloride channel activity"/>
    <property type="evidence" value="ECO:0007669"/>
    <property type="project" value="UniProtKB-ARBA"/>
</dbReference>
<dbReference type="CDD" id="cd19049">
    <property type="entry name" value="LGIC_TM_anion"/>
    <property type="match status" value="1"/>
</dbReference>
<dbReference type="InterPro" id="IPR036719">
    <property type="entry name" value="Neuro-gated_channel_TM_sf"/>
</dbReference>
<evidence type="ECO:0000313" key="4">
    <source>
        <dbReference type="Proteomes" id="UP000014500"/>
    </source>
</evidence>
<feature type="transmembrane region" description="Helical" evidence="1">
    <location>
        <begin position="56"/>
        <end position="78"/>
    </location>
</feature>
<accession>T1JP28</accession>
<evidence type="ECO:0000256" key="1">
    <source>
        <dbReference type="SAM" id="Phobius"/>
    </source>
</evidence>
<dbReference type="InterPro" id="IPR006028">
    <property type="entry name" value="GABAA/Glycine_rcpt"/>
</dbReference>
<dbReference type="Proteomes" id="UP000014500">
    <property type="component" value="Unassembled WGS sequence"/>
</dbReference>
<dbReference type="SUPFAM" id="SSF90112">
    <property type="entry name" value="Neurotransmitter-gated ion-channel transmembrane pore"/>
    <property type="match status" value="1"/>
</dbReference>
<sequence>MDNNLGPWNSTQDSTSALITGWDFIGITGWDFIGITGWDFIGITGWDFIGITGWDFIGITDLIGQFIFNLFLDVCFSYKFTFERTILQHVLLIFLPSILIVMLSWISFWLDVDLSASRVALGQTSLLTLAAQFHSVQSSLPPVSTVKAIDIWMFTCIFMAFASILEYALAFNYKKRFLRQRSNQVGPKRKMKYLYENSNDDNRSIKPSDLSLNIQIQVKDKSHFMPQFFEWI</sequence>
<dbReference type="Gene3D" id="1.20.58.390">
    <property type="entry name" value="Neurotransmitter-gated ion-channel transmembrane domain"/>
    <property type="match status" value="1"/>
</dbReference>
<dbReference type="EMBL" id="JH432100">
    <property type="status" value="NOT_ANNOTATED_CDS"/>
    <property type="molecule type" value="Genomic_DNA"/>
</dbReference>
<dbReference type="InterPro" id="IPR006029">
    <property type="entry name" value="Neurotrans-gated_channel_TM"/>
</dbReference>
<reference evidence="3" key="2">
    <citation type="submission" date="2015-02" db="UniProtKB">
        <authorList>
            <consortium name="EnsemblMetazoa"/>
        </authorList>
    </citation>
    <scope>IDENTIFICATION</scope>
</reference>
<keyword evidence="1" id="KW-0472">Membrane</keyword>
<evidence type="ECO:0000313" key="3">
    <source>
        <dbReference type="EnsemblMetazoa" id="SMAR015607-PA"/>
    </source>
</evidence>
<dbReference type="GO" id="GO:0016020">
    <property type="term" value="C:membrane"/>
    <property type="evidence" value="ECO:0007669"/>
    <property type="project" value="InterPro"/>
</dbReference>
<dbReference type="GO" id="GO:0004888">
    <property type="term" value="F:transmembrane signaling receptor activity"/>
    <property type="evidence" value="ECO:0007669"/>
    <property type="project" value="InterPro"/>
</dbReference>
<dbReference type="HOGENOM" id="CLU_1196196_0_0_1"/>
<dbReference type="PRINTS" id="PR00253">
    <property type="entry name" value="GABAARECEPTR"/>
</dbReference>
<feature type="domain" description="Neurotransmitter-gated ion-channel transmembrane" evidence="2">
    <location>
        <begin position="94"/>
        <end position="189"/>
    </location>
</feature>
<keyword evidence="1" id="KW-0812">Transmembrane</keyword>
<dbReference type="InterPro" id="IPR038050">
    <property type="entry name" value="Neuro_actylchol_rec"/>
</dbReference>
<organism evidence="3 4">
    <name type="scientific">Strigamia maritima</name>
    <name type="common">European centipede</name>
    <name type="synonym">Geophilus maritimus</name>
    <dbReference type="NCBI Taxonomy" id="126957"/>
    <lineage>
        <taxon>Eukaryota</taxon>
        <taxon>Metazoa</taxon>
        <taxon>Ecdysozoa</taxon>
        <taxon>Arthropoda</taxon>
        <taxon>Myriapoda</taxon>
        <taxon>Chilopoda</taxon>
        <taxon>Pleurostigmophora</taxon>
        <taxon>Geophilomorpha</taxon>
        <taxon>Linotaeniidae</taxon>
        <taxon>Strigamia</taxon>
    </lineage>
</organism>
<dbReference type="InterPro" id="IPR006201">
    <property type="entry name" value="Neur_channel"/>
</dbReference>
<evidence type="ECO:0000259" key="2">
    <source>
        <dbReference type="Pfam" id="PF02932"/>
    </source>
</evidence>
<dbReference type="GO" id="GO:0099095">
    <property type="term" value="F:ligand-gated monoatomic anion channel activity"/>
    <property type="evidence" value="ECO:0007669"/>
    <property type="project" value="UniProtKB-ARBA"/>
</dbReference>
<dbReference type="PANTHER" id="PTHR18945">
    <property type="entry name" value="NEUROTRANSMITTER GATED ION CHANNEL"/>
    <property type="match status" value="1"/>
</dbReference>
<dbReference type="EnsemblMetazoa" id="SMAR015607-RA">
    <property type="protein sequence ID" value="SMAR015607-PA"/>
    <property type="gene ID" value="SMAR015607"/>
</dbReference>